<comment type="similarity">
    <text evidence="1">Belongs to the VAMP-associated protein (VAP) (TC 9.B.17) family.</text>
</comment>
<dbReference type="InterPro" id="IPR013783">
    <property type="entry name" value="Ig-like_fold"/>
</dbReference>
<dbReference type="PANTHER" id="PTHR10809">
    <property type="entry name" value="VESICLE-ASSOCIATED MEMBRANE PROTEIN-ASSOCIATED PROTEIN"/>
    <property type="match status" value="1"/>
</dbReference>
<accession>A0AAU9RT26</accession>
<dbReference type="FunFam" id="2.60.40.10:FF:000813">
    <property type="entry name" value="Vesicle-associated protein 1-1"/>
    <property type="match status" value="2"/>
</dbReference>
<dbReference type="GO" id="GO:0005886">
    <property type="term" value="C:plasma membrane"/>
    <property type="evidence" value="ECO:0007669"/>
    <property type="project" value="TreeGrafter"/>
</dbReference>
<dbReference type="InterPro" id="IPR000535">
    <property type="entry name" value="MSP_dom"/>
</dbReference>
<dbReference type="EMBL" id="OU466858">
    <property type="protein sequence ID" value="CAH2047493.1"/>
    <property type="molecule type" value="Genomic_DNA"/>
</dbReference>
<organism evidence="4 5">
    <name type="scientific">Thlaspi arvense</name>
    <name type="common">Field penny-cress</name>
    <dbReference type="NCBI Taxonomy" id="13288"/>
    <lineage>
        <taxon>Eukaryota</taxon>
        <taxon>Viridiplantae</taxon>
        <taxon>Streptophyta</taxon>
        <taxon>Embryophyta</taxon>
        <taxon>Tracheophyta</taxon>
        <taxon>Spermatophyta</taxon>
        <taxon>Magnoliopsida</taxon>
        <taxon>eudicotyledons</taxon>
        <taxon>Gunneridae</taxon>
        <taxon>Pentapetalae</taxon>
        <taxon>rosids</taxon>
        <taxon>malvids</taxon>
        <taxon>Brassicales</taxon>
        <taxon>Brassicaceae</taxon>
        <taxon>Thlaspideae</taxon>
        <taxon>Thlaspi</taxon>
    </lineage>
</organism>
<dbReference type="AlphaFoldDB" id="A0AAU9RT26"/>
<protein>
    <recommendedName>
        <fullName evidence="3">MSP domain-containing protein</fullName>
    </recommendedName>
</protein>
<dbReference type="PANTHER" id="PTHR10809:SF119">
    <property type="entry name" value="VESICLE-ASSOCIATED PROTEIN 1-2-RELATED"/>
    <property type="match status" value="1"/>
</dbReference>
<feature type="compositionally biased region" description="Polar residues" evidence="2">
    <location>
        <begin position="317"/>
        <end position="327"/>
    </location>
</feature>
<dbReference type="InterPro" id="IPR016763">
    <property type="entry name" value="VAP"/>
</dbReference>
<evidence type="ECO:0000259" key="3">
    <source>
        <dbReference type="PROSITE" id="PS50202"/>
    </source>
</evidence>
<dbReference type="GO" id="GO:0061817">
    <property type="term" value="P:endoplasmic reticulum-plasma membrane tethering"/>
    <property type="evidence" value="ECO:0007669"/>
    <property type="project" value="TreeGrafter"/>
</dbReference>
<feature type="region of interest" description="Disordered" evidence="2">
    <location>
        <begin position="302"/>
        <end position="327"/>
    </location>
</feature>
<dbReference type="GO" id="GO:0005789">
    <property type="term" value="C:endoplasmic reticulum membrane"/>
    <property type="evidence" value="ECO:0007669"/>
    <property type="project" value="InterPro"/>
</dbReference>
<proteinExistence type="inferred from homology"/>
<reference evidence="4 5" key="1">
    <citation type="submission" date="2022-03" db="EMBL/GenBank/DDBJ databases">
        <authorList>
            <person name="Nunn A."/>
            <person name="Chopra R."/>
            <person name="Nunn A."/>
            <person name="Contreras Garrido A."/>
        </authorList>
    </citation>
    <scope>NUCLEOTIDE SEQUENCE [LARGE SCALE GENOMIC DNA]</scope>
</reference>
<dbReference type="Gene3D" id="2.60.40.10">
    <property type="entry name" value="Immunoglobulins"/>
    <property type="match status" value="2"/>
</dbReference>
<evidence type="ECO:0000256" key="1">
    <source>
        <dbReference type="ARBA" id="ARBA00008932"/>
    </source>
</evidence>
<feature type="domain" description="MSP" evidence="3">
    <location>
        <begin position="181"/>
        <end position="301"/>
    </location>
</feature>
<dbReference type="GO" id="GO:0090158">
    <property type="term" value="P:endoplasmic reticulum membrane organization"/>
    <property type="evidence" value="ECO:0007669"/>
    <property type="project" value="TreeGrafter"/>
</dbReference>
<evidence type="ECO:0000256" key="2">
    <source>
        <dbReference type="SAM" id="MobiDB-lite"/>
    </source>
</evidence>
<name>A0AAU9RT26_THLAR</name>
<evidence type="ECO:0000313" key="4">
    <source>
        <dbReference type="EMBL" id="CAH2047493.1"/>
    </source>
</evidence>
<gene>
    <name evidence="4" type="ORF">TAV2_LOCUS6011</name>
</gene>
<dbReference type="Pfam" id="PF00635">
    <property type="entry name" value="Motile_Sperm"/>
    <property type="match status" value="2"/>
</dbReference>
<feature type="domain" description="MSP" evidence="3">
    <location>
        <begin position="35"/>
        <end position="155"/>
    </location>
</feature>
<dbReference type="PROSITE" id="PS50202">
    <property type="entry name" value="MSP"/>
    <property type="match status" value="2"/>
</dbReference>
<evidence type="ECO:0000313" key="5">
    <source>
        <dbReference type="Proteomes" id="UP000836841"/>
    </source>
</evidence>
<dbReference type="Proteomes" id="UP000836841">
    <property type="component" value="Chromosome 2"/>
</dbReference>
<keyword evidence="5" id="KW-1185">Reference proteome</keyword>
<dbReference type="SUPFAM" id="SSF49354">
    <property type="entry name" value="PapD-like"/>
    <property type="match status" value="2"/>
</dbReference>
<dbReference type="InterPro" id="IPR008962">
    <property type="entry name" value="PapD-like_sf"/>
</dbReference>
<sequence>MKVVYTNLPFFINDDHHSLSLYTGERKESPMSNELLTFDPVDVQFPFELKKQITCSICLTNKTRNYVAFKAKTTKPKQYCVRPNVGVVLPRSSLEVLVTMQAPKEAPVNMQCKDKFMFQCVVARPGATAEEVTSEMFSKEAGHRVEETTLKTIYVAPSPVQEGSKESSSPRASVSHNPSDLLIIDPVDVRFPFELKKQITCSLYLTNKTGNYVAFKAKTTNAKQYWVRPNVGVLLPRSSLEVLVTMQAQKEAPVNMQCKEKFLFQCVVARPGATAEEVTSEMFSKEAGHRVEETKLKVIYVAPPQPPSPVQERSKEGSSQGASVSHNPSDFTAEMLRSLMIPLFDESKFVDSIVREVKKVLIKIYTEKGEL</sequence>